<dbReference type="PANTHER" id="PTHR46300:SF11">
    <property type="entry name" value="OXIDOREDUCTASE, PUTATIVE-RELATED"/>
    <property type="match status" value="1"/>
</dbReference>
<dbReference type="EMBL" id="JAPEUX010000001">
    <property type="protein sequence ID" value="KAJ4360290.1"/>
    <property type="molecule type" value="Genomic_DNA"/>
</dbReference>
<dbReference type="InterPro" id="IPR001128">
    <property type="entry name" value="Cyt_P450"/>
</dbReference>
<name>A0A9W9CG84_9PLEO</name>
<evidence type="ECO:0008006" key="8">
    <source>
        <dbReference type="Google" id="ProtNLM"/>
    </source>
</evidence>
<gene>
    <name evidence="6" type="ORF">N0V89_000851</name>
</gene>
<reference evidence="6" key="1">
    <citation type="submission" date="2022-10" db="EMBL/GenBank/DDBJ databases">
        <title>Tapping the CABI collections for fungal endophytes: first genome assemblies for Collariella, Neodidymelliopsis, Ascochyta clinopodiicola, Didymella pomorum, Didymosphaeria variabile, Neocosmospora piperis and Neocucurbitaria cava.</title>
        <authorList>
            <person name="Hill R."/>
        </authorList>
    </citation>
    <scope>NUCLEOTIDE SEQUENCE</scope>
    <source>
        <strain evidence="6">IMI 356815</strain>
    </source>
</reference>
<dbReference type="PRINTS" id="PR00463">
    <property type="entry name" value="EP450I"/>
</dbReference>
<dbReference type="AlphaFoldDB" id="A0A9W9CG84"/>
<evidence type="ECO:0000256" key="1">
    <source>
        <dbReference type="ARBA" id="ARBA00010617"/>
    </source>
</evidence>
<keyword evidence="4 5" id="KW-0408">Iron</keyword>
<dbReference type="Pfam" id="PF00067">
    <property type="entry name" value="p450"/>
    <property type="match status" value="1"/>
</dbReference>
<comment type="similarity">
    <text evidence="1">Belongs to the cytochrome P450 family.</text>
</comment>
<feature type="binding site" description="axial binding residue" evidence="5">
    <location>
        <position position="243"/>
    </location>
    <ligand>
        <name>heme</name>
        <dbReference type="ChEBI" id="CHEBI:30413"/>
    </ligand>
    <ligandPart>
        <name>Fe</name>
        <dbReference type="ChEBI" id="CHEBI:18248"/>
    </ligandPart>
</feature>
<evidence type="ECO:0000256" key="5">
    <source>
        <dbReference type="PIRSR" id="PIRSR602401-1"/>
    </source>
</evidence>
<organism evidence="6 7">
    <name type="scientific">Didymosphaeria variabile</name>
    <dbReference type="NCBI Taxonomy" id="1932322"/>
    <lineage>
        <taxon>Eukaryota</taxon>
        <taxon>Fungi</taxon>
        <taxon>Dikarya</taxon>
        <taxon>Ascomycota</taxon>
        <taxon>Pezizomycotina</taxon>
        <taxon>Dothideomycetes</taxon>
        <taxon>Pleosporomycetidae</taxon>
        <taxon>Pleosporales</taxon>
        <taxon>Massarineae</taxon>
        <taxon>Didymosphaeriaceae</taxon>
        <taxon>Didymosphaeria</taxon>
    </lineage>
</organism>
<dbReference type="SUPFAM" id="SSF48264">
    <property type="entry name" value="Cytochrome P450"/>
    <property type="match status" value="1"/>
</dbReference>
<evidence type="ECO:0000313" key="7">
    <source>
        <dbReference type="Proteomes" id="UP001140513"/>
    </source>
</evidence>
<evidence type="ECO:0000313" key="6">
    <source>
        <dbReference type="EMBL" id="KAJ4360290.1"/>
    </source>
</evidence>
<evidence type="ECO:0000256" key="2">
    <source>
        <dbReference type="ARBA" id="ARBA00022723"/>
    </source>
</evidence>
<dbReference type="PRINTS" id="PR00385">
    <property type="entry name" value="P450"/>
</dbReference>
<accession>A0A9W9CG84</accession>
<dbReference type="Gene3D" id="1.10.630.10">
    <property type="entry name" value="Cytochrome P450"/>
    <property type="match status" value="1"/>
</dbReference>
<dbReference type="InterPro" id="IPR036396">
    <property type="entry name" value="Cyt_P450_sf"/>
</dbReference>
<keyword evidence="5" id="KW-0349">Heme</keyword>
<keyword evidence="2 5" id="KW-0479">Metal-binding</keyword>
<evidence type="ECO:0000256" key="4">
    <source>
        <dbReference type="ARBA" id="ARBA00023004"/>
    </source>
</evidence>
<dbReference type="InterPro" id="IPR002401">
    <property type="entry name" value="Cyt_P450_E_grp-I"/>
</dbReference>
<sequence length="325" mass="37067">MTLMHLPATPGTYLPVDQFPILKYVPSFLVPSKARAITCFETISSIWGEARSQVVARRGKGDNRISLADKVISGQIKSDIAMNHRQENNFLGALQQGAADTTASMILTSILYLAKHHWVQKKAQTELDRICGDGRMPTWQDFRVLPYINCIVKEGLRIRPVVPSGIPVRASHDNWFDGYLIPKDSTVFCPAYNIQHNAGFYPNPYTYNPDRYLDRPLLATSYAGSPDYENRDHYAYGAGRRICVGIHLAERTQWRIIARLLWAYDIKPEVDEKGNELEVDTDAYEDGLLICPKPFKVRFVPRGEKQVEVIKQDFEAVKDYLKTWE</sequence>
<protein>
    <recommendedName>
        <fullName evidence="8">Cytochrome P450</fullName>
    </recommendedName>
</protein>
<dbReference type="PANTHER" id="PTHR46300">
    <property type="entry name" value="P450, PUTATIVE (EUROFUNG)-RELATED-RELATED"/>
    <property type="match status" value="1"/>
</dbReference>
<keyword evidence="7" id="KW-1185">Reference proteome</keyword>
<dbReference type="InterPro" id="IPR050364">
    <property type="entry name" value="Cytochrome_P450_fung"/>
</dbReference>
<comment type="caution">
    <text evidence="6">The sequence shown here is derived from an EMBL/GenBank/DDBJ whole genome shotgun (WGS) entry which is preliminary data.</text>
</comment>
<proteinExistence type="inferred from homology"/>
<dbReference type="OrthoDB" id="1103324at2759"/>
<evidence type="ECO:0000256" key="3">
    <source>
        <dbReference type="ARBA" id="ARBA00023002"/>
    </source>
</evidence>
<dbReference type="GeneID" id="80904381"/>
<dbReference type="RefSeq" id="XP_056076492.1">
    <property type="nucleotide sequence ID" value="XM_056209670.1"/>
</dbReference>
<dbReference type="Proteomes" id="UP001140513">
    <property type="component" value="Unassembled WGS sequence"/>
</dbReference>
<comment type="cofactor">
    <cofactor evidence="5">
        <name>heme</name>
        <dbReference type="ChEBI" id="CHEBI:30413"/>
    </cofactor>
</comment>
<dbReference type="GO" id="GO:0020037">
    <property type="term" value="F:heme binding"/>
    <property type="evidence" value="ECO:0007669"/>
    <property type="project" value="InterPro"/>
</dbReference>
<dbReference type="GO" id="GO:0005506">
    <property type="term" value="F:iron ion binding"/>
    <property type="evidence" value="ECO:0007669"/>
    <property type="project" value="InterPro"/>
</dbReference>
<dbReference type="GO" id="GO:0004497">
    <property type="term" value="F:monooxygenase activity"/>
    <property type="evidence" value="ECO:0007669"/>
    <property type="project" value="InterPro"/>
</dbReference>
<keyword evidence="3" id="KW-0560">Oxidoreductase</keyword>
<dbReference type="GO" id="GO:0016705">
    <property type="term" value="F:oxidoreductase activity, acting on paired donors, with incorporation or reduction of molecular oxygen"/>
    <property type="evidence" value="ECO:0007669"/>
    <property type="project" value="InterPro"/>
</dbReference>